<reference evidence="2" key="1">
    <citation type="submission" date="2023-06" db="EMBL/GenBank/DDBJ databases">
        <title>Cytophagales bacterium Strain LB-30, isolated from soil.</title>
        <authorList>
            <person name="Liu B."/>
        </authorList>
    </citation>
    <scope>NUCLEOTIDE SEQUENCE</scope>
    <source>
        <strain evidence="2">LB-30</strain>
    </source>
</reference>
<dbReference type="RefSeq" id="WP_320003510.1">
    <property type="nucleotide sequence ID" value="NZ_JAUHJS010000002.1"/>
</dbReference>
<evidence type="ECO:0000256" key="1">
    <source>
        <dbReference type="SAM" id="SignalP"/>
    </source>
</evidence>
<accession>A0ABT8F3F0</accession>
<evidence type="ECO:0000313" key="3">
    <source>
        <dbReference type="Proteomes" id="UP001168552"/>
    </source>
</evidence>
<dbReference type="PROSITE" id="PS51257">
    <property type="entry name" value="PROKAR_LIPOPROTEIN"/>
    <property type="match status" value="1"/>
</dbReference>
<sequence>MKRHLLSYLALASLMLFVFSCETSKSKKLSPEEKDSVVVYQKALGDSLQKAWTFMMEDDDAKLSDLKRLIQEMEYSYQYDSLVLDTLKQELENLKAIRYDQVTVAISENIDNYDIATNTLINRVISFAYSQPAFNQYTLMAELEADILAANERVLYYRIEHDRWAKRYNAYTEENKSVFEERNPELLQKKPLFELPQ</sequence>
<comment type="caution">
    <text evidence="2">The sequence shown here is derived from an EMBL/GenBank/DDBJ whole genome shotgun (WGS) entry which is preliminary data.</text>
</comment>
<dbReference type="Proteomes" id="UP001168552">
    <property type="component" value="Unassembled WGS sequence"/>
</dbReference>
<evidence type="ECO:0008006" key="4">
    <source>
        <dbReference type="Google" id="ProtNLM"/>
    </source>
</evidence>
<feature type="chain" id="PRO_5045605356" description="Lipoprotein" evidence="1">
    <location>
        <begin position="21"/>
        <end position="197"/>
    </location>
</feature>
<organism evidence="2 3">
    <name type="scientific">Shiella aurantiaca</name>
    <dbReference type="NCBI Taxonomy" id="3058365"/>
    <lineage>
        <taxon>Bacteria</taxon>
        <taxon>Pseudomonadati</taxon>
        <taxon>Bacteroidota</taxon>
        <taxon>Cytophagia</taxon>
        <taxon>Cytophagales</taxon>
        <taxon>Shiellaceae</taxon>
        <taxon>Shiella</taxon>
    </lineage>
</organism>
<evidence type="ECO:0000313" key="2">
    <source>
        <dbReference type="EMBL" id="MDN4164986.1"/>
    </source>
</evidence>
<dbReference type="EMBL" id="JAUHJS010000002">
    <property type="protein sequence ID" value="MDN4164986.1"/>
    <property type="molecule type" value="Genomic_DNA"/>
</dbReference>
<keyword evidence="1" id="KW-0732">Signal</keyword>
<name>A0ABT8F3F0_9BACT</name>
<proteinExistence type="predicted"/>
<feature type="signal peptide" evidence="1">
    <location>
        <begin position="1"/>
        <end position="20"/>
    </location>
</feature>
<gene>
    <name evidence="2" type="ORF">QWY31_05700</name>
</gene>
<keyword evidence="3" id="KW-1185">Reference proteome</keyword>
<protein>
    <recommendedName>
        <fullName evidence="4">Lipoprotein</fullName>
    </recommendedName>
</protein>